<dbReference type="Pfam" id="PF03171">
    <property type="entry name" value="2OG-FeII_Oxy"/>
    <property type="match status" value="1"/>
</dbReference>
<protein>
    <recommendedName>
        <fullName evidence="3">Fe2OG dioxygenase domain-containing protein</fullName>
    </recommendedName>
</protein>
<accession>A0AA39CC56</accession>
<dbReference type="Gene3D" id="2.60.120.330">
    <property type="entry name" value="B-lactam Antibiotic, Isopenicillin N Synthase, Chain"/>
    <property type="match status" value="1"/>
</dbReference>
<proteinExistence type="inferred from homology"/>
<dbReference type="PROSITE" id="PS51471">
    <property type="entry name" value="FE2OG_OXY"/>
    <property type="match status" value="1"/>
</dbReference>
<dbReference type="GO" id="GO:0044283">
    <property type="term" value="P:small molecule biosynthetic process"/>
    <property type="evidence" value="ECO:0007669"/>
    <property type="project" value="UniProtKB-ARBA"/>
</dbReference>
<dbReference type="InterPro" id="IPR026992">
    <property type="entry name" value="DIOX_N"/>
</dbReference>
<keyword evidence="2" id="KW-0408">Iron</keyword>
<dbReference type="InterPro" id="IPR005123">
    <property type="entry name" value="Oxoglu/Fe-dep_dioxygenase_dom"/>
</dbReference>
<dbReference type="GO" id="GO:0046872">
    <property type="term" value="F:metal ion binding"/>
    <property type="evidence" value="ECO:0007669"/>
    <property type="project" value="UniProtKB-KW"/>
</dbReference>
<dbReference type="InterPro" id="IPR044861">
    <property type="entry name" value="IPNS-like_FE2OG_OXY"/>
</dbReference>
<reference evidence="4" key="1">
    <citation type="submission" date="2022-10" db="EMBL/GenBank/DDBJ databases">
        <title>Culturing micro-colonial fungi from biological soil crusts in the Mojave desert and describing Neophaeococcomyces mojavensis, and introducing the new genera and species Taxawa tesnikishii.</title>
        <authorList>
            <person name="Kurbessoian T."/>
            <person name="Stajich J.E."/>
        </authorList>
    </citation>
    <scope>NUCLEOTIDE SEQUENCE</scope>
    <source>
        <strain evidence="4">TK_41</strain>
    </source>
</reference>
<organism evidence="4 5">
    <name type="scientific">Cladophialophora chaetospira</name>
    <dbReference type="NCBI Taxonomy" id="386627"/>
    <lineage>
        <taxon>Eukaryota</taxon>
        <taxon>Fungi</taxon>
        <taxon>Dikarya</taxon>
        <taxon>Ascomycota</taxon>
        <taxon>Pezizomycotina</taxon>
        <taxon>Eurotiomycetes</taxon>
        <taxon>Chaetothyriomycetidae</taxon>
        <taxon>Chaetothyriales</taxon>
        <taxon>Herpotrichiellaceae</taxon>
        <taxon>Cladophialophora</taxon>
    </lineage>
</organism>
<dbReference type="EMBL" id="JAPDRK010000024">
    <property type="protein sequence ID" value="KAJ9602872.1"/>
    <property type="molecule type" value="Genomic_DNA"/>
</dbReference>
<dbReference type="AlphaFoldDB" id="A0AA39CC56"/>
<sequence length="349" mass="39085">MGSIGEVVQRGVEQDDLIMPLIDFGAFLHGDASVKQATADQISHAFKSSGFLYLQNHGIPDDHIKLAFSESADFFKRPQDQKDALKWTTPDANRGYVTWGREKVTQSHDPEEIAKLRASNPDLKESMEIGREGVEGKPNQWPERLDDAGKAFTTDMQRFFLSLRDLHVNVMRAIALGMGLNEHFFDSYTDGGDNTLRLLHYPAVKKSVWRANPNQVRAGEHSDYGSITLLFQDDIGGLEVKSPKGTWVRATPIPGTIVVNAGDLLQRWSNDLIRSTNHRVIQPPPKGDEAEDDDPEAEVPARYSIAYFCNPNFDRWIEALPGTWDKAAAPKYPGINSGDYLIMRLAQTY</sequence>
<keyword evidence="5" id="KW-1185">Reference proteome</keyword>
<dbReference type="GO" id="GO:0016491">
    <property type="term" value="F:oxidoreductase activity"/>
    <property type="evidence" value="ECO:0007669"/>
    <property type="project" value="UniProtKB-KW"/>
</dbReference>
<evidence type="ECO:0000259" key="3">
    <source>
        <dbReference type="PROSITE" id="PS51471"/>
    </source>
</evidence>
<dbReference type="SUPFAM" id="SSF51197">
    <property type="entry name" value="Clavaminate synthase-like"/>
    <property type="match status" value="1"/>
</dbReference>
<comment type="caution">
    <text evidence="4">The sequence shown here is derived from an EMBL/GenBank/DDBJ whole genome shotgun (WGS) entry which is preliminary data.</text>
</comment>
<dbReference type="InterPro" id="IPR050231">
    <property type="entry name" value="Iron_ascorbate_oxido_reductase"/>
</dbReference>
<feature type="domain" description="Fe2OG dioxygenase" evidence="3">
    <location>
        <begin position="192"/>
        <end position="311"/>
    </location>
</feature>
<name>A0AA39CC56_9EURO</name>
<keyword evidence="2" id="KW-0560">Oxidoreductase</keyword>
<dbReference type="Proteomes" id="UP001172673">
    <property type="component" value="Unassembled WGS sequence"/>
</dbReference>
<evidence type="ECO:0000313" key="5">
    <source>
        <dbReference type="Proteomes" id="UP001172673"/>
    </source>
</evidence>
<gene>
    <name evidence="4" type="ORF">H2200_012652</name>
</gene>
<evidence type="ECO:0000256" key="1">
    <source>
        <dbReference type="ARBA" id="ARBA00008056"/>
    </source>
</evidence>
<comment type="similarity">
    <text evidence="1 2">Belongs to the iron/ascorbate-dependent oxidoreductase family.</text>
</comment>
<dbReference type="PRINTS" id="PR00682">
    <property type="entry name" value="IPNSYNTHASE"/>
</dbReference>
<keyword evidence="2" id="KW-0479">Metal-binding</keyword>
<dbReference type="FunFam" id="2.60.120.330:FF:000030">
    <property type="entry name" value="Thymine dioxygenase"/>
    <property type="match status" value="1"/>
</dbReference>
<dbReference type="PANTHER" id="PTHR47990">
    <property type="entry name" value="2-OXOGLUTARATE (2OG) AND FE(II)-DEPENDENT OXYGENASE SUPERFAMILY PROTEIN-RELATED"/>
    <property type="match status" value="1"/>
</dbReference>
<evidence type="ECO:0000256" key="2">
    <source>
        <dbReference type="RuleBase" id="RU003682"/>
    </source>
</evidence>
<dbReference type="Pfam" id="PF14226">
    <property type="entry name" value="DIOX_N"/>
    <property type="match status" value="1"/>
</dbReference>
<evidence type="ECO:0000313" key="4">
    <source>
        <dbReference type="EMBL" id="KAJ9602872.1"/>
    </source>
</evidence>
<dbReference type="InterPro" id="IPR027443">
    <property type="entry name" value="IPNS-like_sf"/>
</dbReference>